<dbReference type="Gene3D" id="1.10.940.10">
    <property type="entry name" value="NusB-like"/>
    <property type="match status" value="1"/>
</dbReference>
<evidence type="ECO:0000256" key="9">
    <source>
        <dbReference type="ARBA" id="ARBA00022691"/>
    </source>
</evidence>
<evidence type="ECO:0000259" key="15">
    <source>
        <dbReference type="PROSITE" id="PS51686"/>
    </source>
</evidence>
<dbReference type="NCBIfam" id="TIGR00563">
    <property type="entry name" value="rsmB"/>
    <property type="match status" value="1"/>
</dbReference>
<dbReference type="InterPro" id="IPR004573">
    <property type="entry name" value="rRNA_ssu_MeTfrase_B"/>
</dbReference>
<dbReference type="GO" id="GO:0003723">
    <property type="term" value="F:RNA binding"/>
    <property type="evidence" value="ECO:0007669"/>
    <property type="project" value="UniProtKB-UniRule"/>
</dbReference>
<dbReference type="InterPro" id="IPR035926">
    <property type="entry name" value="NusB-like_sf"/>
</dbReference>
<evidence type="ECO:0000256" key="11">
    <source>
        <dbReference type="ARBA" id="ARBA00030399"/>
    </source>
</evidence>
<evidence type="ECO:0000256" key="12">
    <source>
        <dbReference type="ARBA" id="ARBA00031088"/>
    </source>
</evidence>
<keyword evidence="10 14" id="KW-0694">RNA-binding</keyword>
<dbReference type="AlphaFoldDB" id="A0A6N7X5E1"/>
<keyword evidence="6" id="KW-0698">rRNA processing</keyword>
<dbReference type="GO" id="GO:0008649">
    <property type="term" value="F:rRNA methyltransferase activity"/>
    <property type="evidence" value="ECO:0007669"/>
    <property type="project" value="InterPro"/>
</dbReference>
<feature type="domain" description="SAM-dependent MTase RsmB/NOP-type" evidence="15">
    <location>
        <begin position="160"/>
        <end position="439"/>
    </location>
</feature>
<protein>
    <recommendedName>
        <fullName evidence="4">16S rRNA (cytosine(967)-C(5))-methyltransferase</fullName>
        <ecNumber evidence="4">2.1.1.176</ecNumber>
    </recommendedName>
    <alternativeName>
        <fullName evidence="11">16S rRNA m5C967 methyltransferase</fullName>
    </alternativeName>
    <alternativeName>
        <fullName evidence="12">rRNA (cytosine-C(5)-)-methyltransferase RsmB</fullName>
    </alternativeName>
</protein>
<dbReference type="InterPro" id="IPR049560">
    <property type="entry name" value="MeTrfase_RsmB-F_NOP2_cat"/>
</dbReference>
<feature type="binding site" evidence="14">
    <location>
        <position position="280"/>
    </location>
    <ligand>
        <name>S-adenosyl-L-methionine</name>
        <dbReference type="ChEBI" id="CHEBI:59789"/>
    </ligand>
</feature>
<comment type="catalytic activity">
    <reaction evidence="13">
        <text>cytidine(967) in 16S rRNA + S-adenosyl-L-methionine = 5-methylcytidine(967) in 16S rRNA + S-adenosyl-L-homocysteine + H(+)</text>
        <dbReference type="Rhea" id="RHEA:42748"/>
        <dbReference type="Rhea" id="RHEA-COMP:10219"/>
        <dbReference type="Rhea" id="RHEA-COMP:10220"/>
        <dbReference type="ChEBI" id="CHEBI:15378"/>
        <dbReference type="ChEBI" id="CHEBI:57856"/>
        <dbReference type="ChEBI" id="CHEBI:59789"/>
        <dbReference type="ChEBI" id="CHEBI:74483"/>
        <dbReference type="ChEBI" id="CHEBI:82748"/>
        <dbReference type="EC" id="2.1.1.176"/>
    </reaction>
</comment>
<keyword evidence="8 14" id="KW-0808">Transferase</keyword>
<keyword evidence="19" id="KW-1185">Reference proteome</keyword>
<dbReference type="InterPro" id="IPR001678">
    <property type="entry name" value="MeTrfase_RsmB-F_NOP2_dom"/>
</dbReference>
<dbReference type="InterPro" id="IPR006027">
    <property type="entry name" value="NusB_RsmB_TIM44"/>
</dbReference>
<evidence type="ECO:0000256" key="8">
    <source>
        <dbReference type="ARBA" id="ARBA00022679"/>
    </source>
</evidence>
<evidence type="ECO:0000313" key="17">
    <source>
        <dbReference type="EMBL" id="WBB06750.1"/>
    </source>
</evidence>
<accession>A0A6N7X5E1</accession>
<dbReference type="EMBL" id="CP114883">
    <property type="protein sequence ID" value="WBB06750.1"/>
    <property type="molecule type" value="Genomic_DNA"/>
</dbReference>
<evidence type="ECO:0000256" key="3">
    <source>
        <dbReference type="ARBA" id="ARBA00007494"/>
    </source>
</evidence>
<evidence type="ECO:0000256" key="5">
    <source>
        <dbReference type="ARBA" id="ARBA00022490"/>
    </source>
</evidence>
<feature type="active site" description="Nucleophile" evidence="14">
    <location>
        <position position="380"/>
    </location>
</feature>
<dbReference type="EMBL" id="VUNP01000010">
    <property type="protein sequence ID" value="MST53472.1"/>
    <property type="molecule type" value="Genomic_DNA"/>
</dbReference>
<dbReference type="SUPFAM" id="SSF53335">
    <property type="entry name" value="S-adenosyl-L-methionine-dependent methyltransferases"/>
    <property type="match status" value="1"/>
</dbReference>
<dbReference type="RefSeq" id="WP_154454641.1">
    <property type="nucleotide sequence ID" value="NZ_BRXN01000018.1"/>
</dbReference>
<evidence type="ECO:0000256" key="13">
    <source>
        <dbReference type="ARBA" id="ARBA00047283"/>
    </source>
</evidence>
<organism evidence="16 18">
    <name type="scientific">Streptococcus alactolyticus</name>
    <dbReference type="NCBI Taxonomy" id="29389"/>
    <lineage>
        <taxon>Bacteria</taxon>
        <taxon>Bacillati</taxon>
        <taxon>Bacillota</taxon>
        <taxon>Bacilli</taxon>
        <taxon>Lactobacillales</taxon>
        <taxon>Streptococcaceae</taxon>
        <taxon>Streptococcus</taxon>
    </lineage>
</organism>
<keyword evidence="7 14" id="KW-0489">Methyltransferase</keyword>
<dbReference type="Proteomes" id="UP001212085">
    <property type="component" value="Chromosome"/>
</dbReference>
<dbReference type="Gene3D" id="3.40.50.150">
    <property type="entry name" value="Vaccinia Virus protein VP39"/>
    <property type="match status" value="1"/>
</dbReference>
<dbReference type="PRINTS" id="PR02008">
    <property type="entry name" value="RCMTFAMILY"/>
</dbReference>
<dbReference type="PANTHER" id="PTHR22807">
    <property type="entry name" value="NOP2 YEAST -RELATED NOL1/NOP2/FMU SUN DOMAIN-CONTAINING"/>
    <property type="match status" value="1"/>
</dbReference>
<dbReference type="Proteomes" id="UP000471052">
    <property type="component" value="Unassembled WGS sequence"/>
</dbReference>
<proteinExistence type="inferred from homology"/>
<dbReference type="CDD" id="cd02440">
    <property type="entry name" value="AdoMet_MTases"/>
    <property type="match status" value="1"/>
</dbReference>
<evidence type="ECO:0000256" key="4">
    <source>
        <dbReference type="ARBA" id="ARBA00012140"/>
    </source>
</evidence>
<keyword evidence="5" id="KW-0963">Cytoplasm</keyword>
<comment type="function">
    <text evidence="1">Specifically methylates the cytosine at position 967 (m5C967) of 16S rRNA.</text>
</comment>
<dbReference type="SUPFAM" id="SSF48013">
    <property type="entry name" value="NusB-like"/>
    <property type="match status" value="1"/>
</dbReference>
<evidence type="ECO:0000256" key="14">
    <source>
        <dbReference type="PROSITE-ProRule" id="PRU01023"/>
    </source>
</evidence>
<dbReference type="OrthoDB" id="9810297at2"/>
<evidence type="ECO:0000256" key="10">
    <source>
        <dbReference type="ARBA" id="ARBA00022884"/>
    </source>
</evidence>
<sequence>MANDWKQQARGVALHVLENVFEDGAYSNIALNQELKQSTLSPKDKALVTEIVYGTVARKITLEWYLAHYIKDRDELEPWVYDLLMLSLYQLLYLDKMPAHAVVNDAVTIAKKRSHQKGAEKLVNAVLRRLAQEELPKPADIKRKNKRYSVQYSLPVWLVKKLIDQFGEKRALAIMQSLFVRNKASIRVTNPEKLPEIKAATGAENSLLSPVGLVKTSGHFAGTSYFADGDITIQDESSQLVAPTLAIQGDETILDACAAPGGKTTHMASYLNNGHITALDLYDHKLQLVMENAERLHVADKITTQKLDATKVHEHFAEDSFDKILVDAPCSGIGLIRRKPDIKYNKDNQDFTALQEIQLQILDSVCQTLRKGGIITYSTCTIFDEENVQVIRKFLDTHPNFEQVNLSHTQDDIVKNGCLVITPEQYHTDGFFIGQVRRIL</sequence>
<feature type="binding site" evidence="14">
    <location>
        <begin position="257"/>
        <end position="263"/>
    </location>
    <ligand>
        <name>S-adenosyl-L-methionine</name>
        <dbReference type="ChEBI" id="CHEBI:59789"/>
    </ligand>
</feature>
<dbReference type="PANTHER" id="PTHR22807:SF53">
    <property type="entry name" value="RIBOSOMAL RNA SMALL SUBUNIT METHYLTRANSFERASE B-RELATED"/>
    <property type="match status" value="1"/>
</dbReference>
<dbReference type="PROSITE" id="PS01153">
    <property type="entry name" value="NOL1_NOP2_SUN"/>
    <property type="match status" value="1"/>
</dbReference>
<dbReference type="EC" id="2.1.1.176" evidence="4"/>
<evidence type="ECO:0000313" key="19">
    <source>
        <dbReference type="Proteomes" id="UP001212085"/>
    </source>
</evidence>
<dbReference type="GO" id="GO:0006355">
    <property type="term" value="P:regulation of DNA-templated transcription"/>
    <property type="evidence" value="ECO:0007669"/>
    <property type="project" value="InterPro"/>
</dbReference>
<dbReference type="InterPro" id="IPR023267">
    <property type="entry name" value="RCMT"/>
</dbReference>
<evidence type="ECO:0000256" key="1">
    <source>
        <dbReference type="ARBA" id="ARBA00002724"/>
    </source>
</evidence>
<dbReference type="FunFam" id="1.10.940.10:FF:000006">
    <property type="entry name" value="16S rRNA (Cytosine(967)-C(5))-methyltransferase RsmB"/>
    <property type="match status" value="1"/>
</dbReference>
<evidence type="ECO:0000313" key="18">
    <source>
        <dbReference type="Proteomes" id="UP000471052"/>
    </source>
</evidence>
<dbReference type="Pfam" id="PF01189">
    <property type="entry name" value="Methyltr_RsmB-F"/>
    <property type="match status" value="1"/>
</dbReference>
<feature type="binding site" evidence="14">
    <location>
        <position position="327"/>
    </location>
    <ligand>
        <name>S-adenosyl-L-methionine</name>
        <dbReference type="ChEBI" id="CHEBI:59789"/>
    </ligand>
</feature>
<dbReference type="FunFam" id="3.40.50.150:FF:000022">
    <property type="entry name" value="Ribosomal RNA small subunit methyltransferase B"/>
    <property type="match status" value="1"/>
</dbReference>
<comment type="subcellular location">
    <subcellularLocation>
        <location evidence="2">Cytoplasm</location>
    </subcellularLocation>
</comment>
<dbReference type="GeneID" id="99636205"/>
<evidence type="ECO:0000256" key="2">
    <source>
        <dbReference type="ARBA" id="ARBA00004496"/>
    </source>
</evidence>
<feature type="binding site" evidence="14">
    <location>
        <position position="308"/>
    </location>
    <ligand>
        <name>S-adenosyl-L-methionine</name>
        <dbReference type="ChEBI" id="CHEBI:59789"/>
    </ligand>
</feature>
<comment type="similarity">
    <text evidence="3 14">Belongs to the class I-like SAM-binding methyltransferase superfamily. RsmB/NOP family.</text>
</comment>
<gene>
    <name evidence="16" type="primary">rsmB</name>
    <name evidence="16" type="ORF">FYJ82_03410</name>
    <name evidence="17" type="ORF">O6R09_02095</name>
</gene>
<dbReference type="GO" id="GO:0005737">
    <property type="term" value="C:cytoplasm"/>
    <property type="evidence" value="ECO:0007669"/>
    <property type="project" value="UniProtKB-SubCell"/>
</dbReference>
<evidence type="ECO:0000256" key="6">
    <source>
        <dbReference type="ARBA" id="ARBA00022552"/>
    </source>
</evidence>
<keyword evidence="9 14" id="KW-0949">S-adenosyl-L-methionine</keyword>
<dbReference type="Pfam" id="PF01029">
    <property type="entry name" value="NusB"/>
    <property type="match status" value="1"/>
</dbReference>
<dbReference type="NCBIfam" id="NF011494">
    <property type="entry name" value="PRK14902.1"/>
    <property type="match status" value="1"/>
</dbReference>
<reference evidence="17 19" key="2">
    <citation type="submission" date="2022-12" db="EMBL/GenBank/DDBJ databases">
        <title>Streptococcus alactolyticus LGM, complete genome.</title>
        <authorList>
            <person name="Liu Z."/>
            <person name="Mu C."/>
            <person name="Zhu W."/>
        </authorList>
    </citation>
    <scope>NUCLEOTIDE SEQUENCE [LARGE SCALE GENOMIC DNA]</scope>
    <source>
        <strain evidence="17 19">LGM</strain>
    </source>
</reference>
<dbReference type="InterPro" id="IPR018314">
    <property type="entry name" value="RsmB/NOL1/NOP2-like_CS"/>
</dbReference>
<dbReference type="PROSITE" id="PS51686">
    <property type="entry name" value="SAM_MT_RSMB_NOP"/>
    <property type="match status" value="1"/>
</dbReference>
<evidence type="ECO:0000313" key="16">
    <source>
        <dbReference type="EMBL" id="MST53472.1"/>
    </source>
</evidence>
<evidence type="ECO:0000256" key="7">
    <source>
        <dbReference type="ARBA" id="ARBA00022603"/>
    </source>
</evidence>
<name>A0A6N7X5E1_STRAY</name>
<dbReference type="InterPro" id="IPR029063">
    <property type="entry name" value="SAM-dependent_MTases_sf"/>
</dbReference>
<reference evidence="16 18" key="1">
    <citation type="submission" date="2019-08" db="EMBL/GenBank/DDBJ databases">
        <title>In-depth cultivation of the pig gut microbiome towards novel bacterial diversity and tailored functional studies.</title>
        <authorList>
            <person name="Wylensek D."/>
            <person name="Hitch T.C.A."/>
            <person name="Clavel T."/>
        </authorList>
    </citation>
    <scope>NUCLEOTIDE SEQUENCE [LARGE SCALE GENOMIC DNA]</scope>
    <source>
        <strain evidence="16 18">BL-178-WT-3A</strain>
    </source>
</reference>